<dbReference type="RefSeq" id="WP_219070221.1">
    <property type="nucleotide sequence ID" value="NZ_CAJUXY010000079.1"/>
</dbReference>
<dbReference type="EMBL" id="CP097321">
    <property type="protein sequence ID" value="UQX13459.1"/>
    <property type="molecule type" value="Genomic_DNA"/>
</dbReference>
<evidence type="ECO:0000313" key="1">
    <source>
        <dbReference type="EMBL" id="UQX13459.1"/>
    </source>
</evidence>
<name>A0ABY4QS05_9MYCO</name>
<geneLocation type="plasmid" evidence="1 2">
    <name>unnamed</name>
</geneLocation>
<proteinExistence type="predicted"/>
<gene>
    <name evidence="1" type="ORF">M5I08_24970</name>
</gene>
<keyword evidence="2" id="KW-1185">Reference proteome</keyword>
<organism evidence="1 2">
    <name type="scientific">Candidatus Mycobacterium methanotrophicum</name>
    <dbReference type="NCBI Taxonomy" id="2943498"/>
    <lineage>
        <taxon>Bacteria</taxon>
        <taxon>Bacillati</taxon>
        <taxon>Actinomycetota</taxon>
        <taxon>Actinomycetes</taxon>
        <taxon>Mycobacteriales</taxon>
        <taxon>Mycobacteriaceae</taxon>
        <taxon>Mycobacterium</taxon>
    </lineage>
</organism>
<evidence type="ECO:0000313" key="2">
    <source>
        <dbReference type="Proteomes" id="UP001056610"/>
    </source>
</evidence>
<reference evidence="1" key="1">
    <citation type="submission" date="2022-05" db="EMBL/GenBank/DDBJ databases">
        <title>A methanotrophic Mycobacterium dominates a cave microbial ecosystem.</title>
        <authorList>
            <person name="Van Spanning R.J.M."/>
            <person name="Guan Q."/>
            <person name="Melkonian C."/>
            <person name="Gallant J."/>
            <person name="Polerecky L."/>
            <person name="Flot J.-F."/>
            <person name="Brandt B.W."/>
            <person name="Braster M."/>
            <person name="Iturbe Espinoza P."/>
            <person name="Aerts J."/>
            <person name="Meima-Franke M."/>
            <person name="Piersma S.R."/>
            <person name="Bunduc C."/>
            <person name="Ummels R."/>
            <person name="Pain A."/>
            <person name="Fleming E.J."/>
            <person name="van der Wel N."/>
            <person name="Gherman V.D."/>
            <person name="Sarbu S.M."/>
            <person name="Bodelier P.L.E."/>
            <person name="Bitter W."/>
        </authorList>
    </citation>
    <scope>NUCLEOTIDE SEQUENCE</scope>
    <source>
        <strain evidence="1">Sulfur Cave</strain>
        <plasmid evidence="1">unnamed</plasmid>
    </source>
</reference>
<accession>A0ABY4QS05</accession>
<protein>
    <submittedName>
        <fullName evidence="1">Uncharacterized protein</fullName>
    </submittedName>
</protein>
<keyword evidence="1" id="KW-0614">Plasmid</keyword>
<sequence>MARYELVWSDVPLSQYRSLAPEVRTQIDETLDWVLDDPEQHGTYDKDADQWSTTFGGGIGLRGLLRAVGPKIAGLSTRAADFSRVTPTIRALCVVSRER</sequence>
<dbReference type="Proteomes" id="UP001056610">
    <property type="component" value="Plasmid unnamed"/>
</dbReference>